<sequence>MKSIDDLRSCDSLGRFSIPKKLRDEIGIKEGDFLEIKQMGLLIVIQKTKAPEHESKTNLA</sequence>
<reference evidence="3 4" key="1">
    <citation type="submission" date="2019-03" db="EMBL/GenBank/DDBJ databases">
        <title>Genomic Encyclopedia of Type Strains, Phase IV (KMG-IV): sequencing the most valuable type-strain genomes for metagenomic binning, comparative biology and taxonomic classification.</title>
        <authorList>
            <person name="Goeker M."/>
        </authorList>
    </citation>
    <scope>NUCLEOTIDE SEQUENCE [LARGE SCALE GENOMIC DNA]</scope>
    <source>
        <strain evidence="3 4">DSM 28697</strain>
    </source>
</reference>
<evidence type="ECO:0000256" key="1">
    <source>
        <dbReference type="PROSITE-ProRule" id="PRU01076"/>
    </source>
</evidence>
<dbReference type="NCBIfam" id="TIGR01439">
    <property type="entry name" value="lp_hng_hel_AbrB"/>
    <property type="match status" value="1"/>
</dbReference>
<evidence type="ECO:0000313" key="3">
    <source>
        <dbReference type="EMBL" id="TDQ42216.1"/>
    </source>
</evidence>
<proteinExistence type="predicted"/>
<dbReference type="InterPro" id="IPR037914">
    <property type="entry name" value="SpoVT-AbrB_sf"/>
</dbReference>
<feature type="domain" description="SpoVT-AbrB" evidence="2">
    <location>
        <begin position="5"/>
        <end position="50"/>
    </location>
</feature>
<keyword evidence="1" id="KW-0238">DNA-binding</keyword>
<accession>A0A4R6U8S9</accession>
<name>A0A4R6U8S9_9BACI</name>
<keyword evidence="4" id="KW-1185">Reference proteome</keyword>
<dbReference type="GO" id="GO:0003677">
    <property type="term" value="F:DNA binding"/>
    <property type="evidence" value="ECO:0007669"/>
    <property type="project" value="UniProtKB-UniRule"/>
</dbReference>
<dbReference type="SUPFAM" id="SSF89447">
    <property type="entry name" value="AbrB/MazE/MraZ-like"/>
    <property type="match status" value="1"/>
</dbReference>
<dbReference type="EMBL" id="SNYJ01000002">
    <property type="protein sequence ID" value="TDQ42216.1"/>
    <property type="molecule type" value="Genomic_DNA"/>
</dbReference>
<evidence type="ECO:0000259" key="2">
    <source>
        <dbReference type="PROSITE" id="PS51740"/>
    </source>
</evidence>
<dbReference type="OrthoDB" id="9782993at2"/>
<comment type="caution">
    <text evidence="3">The sequence shown here is derived from an EMBL/GenBank/DDBJ whole genome shotgun (WGS) entry which is preliminary data.</text>
</comment>
<dbReference type="InterPro" id="IPR007159">
    <property type="entry name" value="SpoVT-AbrB_dom"/>
</dbReference>
<organism evidence="3 4">
    <name type="scientific">Aureibacillus halotolerans</name>
    <dbReference type="NCBI Taxonomy" id="1508390"/>
    <lineage>
        <taxon>Bacteria</taxon>
        <taxon>Bacillati</taxon>
        <taxon>Bacillota</taxon>
        <taxon>Bacilli</taxon>
        <taxon>Bacillales</taxon>
        <taxon>Bacillaceae</taxon>
        <taxon>Aureibacillus</taxon>
    </lineage>
</organism>
<dbReference type="Pfam" id="PF04014">
    <property type="entry name" value="MazE_antitoxin"/>
    <property type="match status" value="1"/>
</dbReference>
<protein>
    <submittedName>
        <fullName evidence="3">AbrB family looped-hinge helix DNA binding protein</fullName>
    </submittedName>
</protein>
<dbReference type="Gene3D" id="2.10.260.10">
    <property type="match status" value="1"/>
</dbReference>
<evidence type="ECO:0000313" key="4">
    <source>
        <dbReference type="Proteomes" id="UP000295632"/>
    </source>
</evidence>
<dbReference type="RefSeq" id="WP_133579104.1">
    <property type="nucleotide sequence ID" value="NZ_SNYJ01000002.1"/>
</dbReference>
<dbReference type="AlphaFoldDB" id="A0A4R6U8S9"/>
<dbReference type="PROSITE" id="PS51740">
    <property type="entry name" value="SPOVT_ABRB"/>
    <property type="match status" value="1"/>
</dbReference>
<dbReference type="Proteomes" id="UP000295632">
    <property type="component" value="Unassembled WGS sequence"/>
</dbReference>
<gene>
    <name evidence="3" type="ORF">EV213_102247</name>
</gene>